<evidence type="ECO:0000313" key="2">
    <source>
        <dbReference type="EMBL" id="SVA96575.1"/>
    </source>
</evidence>
<dbReference type="InterPro" id="IPR025641">
    <property type="entry name" value="DUF4340"/>
</dbReference>
<proteinExistence type="predicted"/>
<protein>
    <recommendedName>
        <fullName evidence="1">DUF4340 domain-containing protein</fullName>
    </recommendedName>
</protein>
<sequence>MAVVLAIACVADGLFSSGANNTLGQAERLFPELTAGAIDSFAVTRGETTVTAIKINGQWRVADPDYPAHPERIARLAKRLAELTVSQRIAEADWTETGDEKTFGLDEAKALVSWSSGGTEQSLEVGSAAMFGRQTYVRSPGTRDVILAGGDLANWVPRNADDWRDLRLVPDDLEFDRLRFWGQSRTVELAKGGDGAWRMEQPVNCAADQMVIRQLIQRMQLARIVQVAAPAGEDQPDATVRFAKGDDTLIELEFRKPDDEEPTVVVKHSERGTVVIQDDGLLSLLRLPHDQFREHAVFRRPLHE</sequence>
<gene>
    <name evidence="2" type="ORF">METZ01_LOCUS149429</name>
</gene>
<evidence type="ECO:0000259" key="1">
    <source>
        <dbReference type="Pfam" id="PF14238"/>
    </source>
</evidence>
<reference evidence="2" key="1">
    <citation type="submission" date="2018-05" db="EMBL/GenBank/DDBJ databases">
        <authorList>
            <person name="Lanie J.A."/>
            <person name="Ng W.-L."/>
            <person name="Kazmierczak K.M."/>
            <person name="Andrzejewski T.M."/>
            <person name="Davidsen T.M."/>
            <person name="Wayne K.J."/>
            <person name="Tettelin H."/>
            <person name="Glass J.I."/>
            <person name="Rusch D."/>
            <person name="Podicherti R."/>
            <person name="Tsui H.-C.T."/>
            <person name="Winkler M.E."/>
        </authorList>
    </citation>
    <scope>NUCLEOTIDE SEQUENCE</scope>
</reference>
<dbReference type="AlphaFoldDB" id="A0A382A4Y1"/>
<feature type="domain" description="DUF4340" evidence="1">
    <location>
        <begin position="59"/>
        <end position="233"/>
    </location>
</feature>
<accession>A0A382A4Y1</accession>
<name>A0A382A4Y1_9ZZZZ</name>
<organism evidence="2">
    <name type="scientific">marine metagenome</name>
    <dbReference type="NCBI Taxonomy" id="408172"/>
    <lineage>
        <taxon>unclassified sequences</taxon>
        <taxon>metagenomes</taxon>
        <taxon>ecological metagenomes</taxon>
    </lineage>
</organism>
<dbReference type="Pfam" id="PF14238">
    <property type="entry name" value="DUF4340"/>
    <property type="match status" value="1"/>
</dbReference>
<dbReference type="EMBL" id="UINC01023926">
    <property type="protein sequence ID" value="SVA96575.1"/>
    <property type="molecule type" value="Genomic_DNA"/>
</dbReference>
<feature type="non-terminal residue" evidence="2">
    <location>
        <position position="304"/>
    </location>
</feature>